<evidence type="ECO:0000313" key="1">
    <source>
        <dbReference type="EMBL" id="MED6108993.1"/>
    </source>
</evidence>
<proteinExistence type="predicted"/>
<sequence length="183" mass="20820">MRFSTIPHPSPPPFLIAASSSSRAGSCSRRRLLLCSFRFHCSSSPRSVPAASTAHSFPLLESRTATRESIIRSLPQIVTSPFRSANPPRSRIIWICITPWICNLTSQLMLFGLELVSLEWLNSLTIFAKRCNITLSKLLPHFYPYSLWLPRFCAKGMGFNEFNFNIQRNLLLYRRTRTISPAS</sequence>
<dbReference type="EMBL" id="JASCZI010000120">
    <property type="protein sequence ID" value="MED6108993.1"/>
    <property type="molecule type" value="Genomic_DNA"/>
</dbReference>
<dbReference type="Proteomes" id="UP001341840">
    <property type="component" value="Unassembled WGS sequence"/>
</dbReference>
<accession>A0ABU6QAY6</accession>
<name>A0ABU6QAY6_9FABA</name>
<reference evidence="1 2" key="1">
    <citation type="journal article" date="2023" name="Plants (Basel)">
        <title>Bridging the Gap: Combining Genomics and Transcriptomics Approaches to Understand Stylosanthes scabra, an Orphan Legume from the Brazilian Caatinga.</title>
        <authorList>
            <person name="Ferreira-Neto J.R.C."/>
            <person name="da Silva M.D."/>
            <person name="Binneck E."/>
            <person name="de Melo N.F."/>
            <person name="da Silva R.H."/>
            <person name="de Melo A.L.T.M."/>
            <person name="Pandolfi V."/>
            <person name="Bustamante F.O."/>
            <person name="Brasileiro-Vidal A.C."/>
            <person name="Benko-Iseppon A.M."/>
        </authorList>
    </citation>
    <scope>NUCLEOTIDE SEQUENCE [LARGE SCALE GENOMIC DNA]</scope>
    <source>
        <tissue evidence="1">Leaves</tissue>
    </source>
</reference>
<organism evidence="1 2">
    <name type="scientific">Stylosanthes scabra</name>
    <dbReference type="NCBI Taxonomy" id="79078"/>
    <lineage>
        <taxon>Eukaryota</taxon>
        <taxon>Viridiplantae</taxon>
        <taxon>Streptophyta</taxon>
        <taxon>Embryophyta</taxon>
        <taxon>Tracheophyta</taxon>
        <taxon>Spermatophyta</taxon>
        <taxon>Magnoliopsida</taxon>
        <taxon>eudicotyledons</taxon>
        <taxon>Gunneridae</taxon>
        <taxon>Pentapetalae</taxon>
        <taxon>rosids</taxon>
        <taxon>fabids</taxon>
        <taxon>Fabales</taxon>
        <taxon>Fabaceae</taxon>
        <taxon>Papilionoideae</taxon>
        <taxon>50 kb inversion clade</taxon>
        <taxon>dalbergioids sensu lato</taxon>
        <taxon>Dalbergieae</taxon>
        <taxon>Pterocarpus clade</taxon>
        <taxon>Stylosanthes</taxon>
    </lineage>
</organism>
<comment type="caution">
    <text evidence="1">The sequence shown here is derived from an EMBL/GenBank/DDBJ whole genome shotgun (WGS) entry which is preliminary data.</text>
</comment>
<protein>
    <submittedName>
        <fullName evidence="1">Uncharacterized protein</fullName>
    </submittedName>
</protein>
<gene>
    <name evidence="1" type="ORF">PIB30_029467</name>
</gene>
<keyword evidence="2" id="KW-1185">Reference proteome</keyword>
<evidence type="ECO:0000313" key="2">
    <source>
        <dbReference type="Proteomes" id="UP001341840"/>
    </source>
</evidence>